<dbReference type="InterPro" id="IPR018392">
    <property type="entry name" value="LysM"/>
</dbReference>
<dbReference type="OrthoDB" id="9787225at2"/>
<sequence>MVKRALISFLLFTLPSYGAVYQIDVVKERELKLEKPRFFVYKVKRGDTLLKIMKKFKIPRGFLYEIVKVNKLKSPNLIYVGQKLKLPAEGELKKKEKTRKVHPSEKDFKFLKTIGTVVKDNGILFTDYGKVNLRKTPIIETNGKRFIVDLSGQIGSKMKRSLESAGFTVVGRKELEKLIDKVLSENFSSITKNGELILGEKDILIYKYDFMGYNKFTGQRTVINREADTPPALEKILNAYGIAVIQPPYRKLDTDEGNGKLKIVKGKGIEKINAVMKILTGKRGIEKEEGLFFPGLNLYVVYDFIDPEEKVKLELQGNKVVVLSGNFLQDIQNILTLVPFANKELNLILYEPPLSKGKRSTFRIEGLLVSTPKEDWFLIDSVDKPEEIPYLVSRGVNVIVY</sequence>
<dbReference type="Proteomes" id="UP000280881">
    <property type="component" value="Unassembled WGS sequence"/>
</dbReference>
<dbReference type="CDD" id="cd00118">
    <property type="entry name" value="LysM"/>
    <property type="match status" value="1"/>
</dbReference>
<dbReference type="InterPro" id="IPR036779">
    <property type="entry name" value="LysM_dom_sf"/>
</dbReference>
<dbReference type="SMART" id="SM00257">
    <property type="entry name" value="LysM"/>
    <property type="match status" value="1"/>
</dbReference>
<dbReference type="PROSITE" id="PS51782">
    <property type="entry name" value="LYSM"/>
    <property type="match status" value="1"/>
</dbReference>
<name>A0A420W7P1_9BACT</name>
<dbReference type="SUPFAM" id="SSF54106">
    <property type="entry name" value="LysM domain"/>
    <property type="match status" value="1"/>
</dbReference>
<comment type="caution">
    <text evidence="3">The sequence shown here is derived from an EMBL/GenBank/DDBJ whole genome shotgun (WGS) entry which is preliminary data.</text>
</comment>
<gene>
    <name evidence="3" type="ORF">C7457_0187</name>
</gene>
<dbReference type="Gene3D" id="3.10.350.10">
    <property type="entry name" value="LysM domain"/>
    <property type="match status" value="1"/>
</dbReference>
<evidence type="ECO:0000259" key="2">
    <source>
        <dbReference type="PROSITE" id="PS51782"/>
    </source>
</evidence>
<feature type="signal peptide" evidence="1">
    <location>
        <begin position="1"/>
        <end position="18"/>
    </location>
</feature>
<dbReference type="AlphaFoldDB" id="A0A420W7P1"/>
<accession>A0A420W7P1</accession>
<evidence type="ECO:0000256" key="1">
    <source>
        <dbReference type="SAM" id="SignalP"/>
    </source>
</evidence>
<dbReference type="EMBL" id="RBIE01000001">
    <property type="protein sequence ID" value="RKQ63319.1"/>
    <property type="molecule type" value="Genomic_DNA"/>
</dbReference>
<dbReference type="RefSeq" id="WP_121169551.1">
    <property type="nucleotide sequence ID" value="NZ_RBIE01000001.1"/>
</dbReference>
<evidence type="ECO:0000313" key="4">
    <source>
        <dbReference type="Proteomes" id="UP000280881"/>
    </source>
</evidence>
<reference evidence="3 4" key="1">
    <citation type="submission" date="2018-10" db="EMBL/GenBank/DDBJ databases">
        <title>Genomic Encyclopedia of Type Strains, Phase IV (KMG-IV): sequencing the most valuable type-strain genomes for metagenomic binning, comparative biology and taxonomic classification.</title>
        <authorList>
            <person name="Goeker M."/>
        </authorList>
    </citation>
    <scope>NUCLEOTIDE SEQUENCE [LARGE SCALE GENOMIC DNA]</scope>
    <source>
        <strain evidence="3 4">DSM 15521</strain>
    </source>
</reference>
<feature type="domain" description="LysM" evidence="2">
    <location>
        <begin position="39"/>
        <end position="86"/>
    </location>
</feature>
<keyword evidence="1" id="KW-0732">Signal</keyword>
<proteinExistence type="predicted"/>
<evidence type="ECO:0000313" key="3">
    <source>
        <dbReference type="EMBL" id="RKQ63319.1"/>
    </source>
</evidence>
<organism evidence="3 4">
    <name type="scientific">Thermovibrio guaymasensis</name>
    <dbReference type="NCBI Taxonomy" id="240167"/>
    <lineage>
        <taxon>Bacteria</taxon>
        <taxon>Pseudomonadati</taxon>
        <taxon>Aquificota</taxon>
        <taxon>Aquificia</taxon>
        <taxon>Desulfurobacteriales</taxon>
        <taxon>Desulfurobacteriaceae</taxon>
        <taxon>Thermovibrio</taxon>
    </lineage>
</organism>
<dbReference type="Pfam" id="PF01476">
    <property type="entry name" value="LysM"/>
    <property type="match status" value="1"/>
</dbReference>
<protein>
    <submittedName>
        <fullName evidence="3">LysM domain-containing protein</fullName>
    </submittedName>
</protein>
<keyword evidence="4" id="KW-1185">Reference proteome</keyword>
<feature type="chain" id="PRO_5019576080" evidence="1">
    <location>
        <begin position="19"/>
        <end position="401"/>
    </location>
</feature>